<dbReference type="Proteomes" id="UP000198556">
    <property type="component" value="Unassembled WGS sequence"/>
</dbReference>
<proteinExistence type="predicted"/>
<evidence type="ECO:0000256" key="4">
    <source>
        <dbReference type="ARBA" id="ARBA00022692"/>
    </source>
</evidence>
<reference evidence="9 10" key="1">
    <citation type="submission" date="2016-10" db="EMBL/GenBank/DDBJ databases">
        <authorList>
            <person name="de Groot N.N."/>
        </authorList>
    </citation>
    <scope>NUCLEOTIDE SEQUENCE [LARGE SCALE GENOMIC DNA]</scope>
    <source>
        <strain evidence="9 10">DSM 15827</strain>
    </source>
</reference>
<dbReference type="Gene3D" id="3.40.720.10">
    <property type="entry name" value="Alkaline Phosphatase, subunit A"/>
    <property type="match status" value="1"/>
</dbReference>
<feature type="transmembrane region" description="Helical" evidence="7">
    <location>
        <begin position="206"/>
        <end position="224"/>
    </location>
</feature>
<evidence type="ECO:0000259" key="8">
    <source>
        <dbReference type="Pfam" id="PF00884"/>
    </source>
</evidence>
<keyword evidence="10" id="KW-1185">Reference proteome</keyword>
<keyword evidence="9" id="KW-0808">Transferase</keyword>
<name>A0A1H9KX67_9LACT</name>
<accession>A0A1H9KX67</accession>
<dbReference type="GO" id="GO:0005886">
    <property type="term" value="C:plasma membrane"/>
    <property type="evidence" value="ECO:0007669"/>
    <property type="project" value="UniProtKB-SubCell"/>
</dbReference>
<dbReference type="EMBL" id="FOGF01000016">
    <property type="protein sequence ID" value="SER03658.1"/>
    <property type="molecule type" value="Genomic_DNA"/>
</dbReference>
<dbReference type="STRING" id="137733.SAMN05421767_1165"/>
<dbReference type="SUPFAM" id="SSF53649">
    <property type="entry name" value="Alkaline phosphatase-like"/>
    <property type="match status" value="1"/>
</dbReference>
<evidence type="ECO:0000256" key="1">
    <source>
        <dbReference type="ARBA" id="ARBA00004651"/>
    </source>
</evidence>
<keyword evidence="5 7" id="KW-1133">Transmembrane helix</keyword>
<dbReference type="PANTHER" id="PTHR47371:SF3">
    <property type="entry name" value="PHOSPHOGLYCEROL TRANSFERASE I"/>
    <property type="match status" value="1"/>
</dbReference>
<keyword evidence="4 7" id="KW-0812">Transmembrane</keyword>
<protein>
    <submittedName>
        <fullName evidence="9">Phosphoglycerol transferase</fullName>
    </submittedName>
</protein>
<dbReference type="PANTHER" id="PTHR47371">
    <property type="entry name" value="LIPOTEICHOIC ACID SYNTHASE"/>
    <property type="match status" value="1"/>
</dbReference>
<keyword evidence="3" id="KW-1003">Cell membrane</keyword>
<dbReference type="InterPro" id="IPR050448">
    <property type="entry name" value="OpgB/LTA_synthase_biosynth"/>
</dbReference>
<organism evidence="9 10">
    <name type="scientific">Granulicatella balaenopterae</name>
    <dbReference type="NCBI Taxonomy" id="137733"/>
    <lineage>
        <taxon>Bacteria</taxon>
        <taxon>Bacillati</taxon>
        <taxon>Bacillota</taxon>
        <taxon>Bacilli</taxon>
        <taxon>Lactobacillales</taxon>
        <taxon>Carnobacteriaceae</taxon>
        <taxon>Granulicatella</taxon>
    </lineage>
</organism>
<keyword evidence="6 7" id="KW-0472">Membrane</keyword>
<dbReference type="GO" id="GO:0016740">
    <property type="term" value="F:transferase activity"/>
    <property type="evidence" value="ECO:0007669"/>
    <property type="project" value="UniProtKB-KW"/>
</dbReference>
<evidence type="ECO:0000256" key="6">
    <source>
        <dbReference type="ARBA" id="ARBA00023136"/>
    </source>
</evidence>
<dbReference type="InterPro" id="IPR000917">
    <property type="entry name" value="Sulfatase_N"/>
</dbReference>
<evidence type="ECO:0000256" key="2">
    <source>
        <dbReference type="ARBA" id="ARBA00004936"/>
    </source>
</evidence>
<evidence type="ECO:0000313" key="9">
    <source>
        <dbReference type="EMBL" id="SER03658.1"/>
    </source>
</evidence>
<feature type="transmembrane region" description="Helical" evidence="7">
    <location>
        <begin position="172"/>
        <end position="194"/>
    </location>
</feature>
<feature type="transmembrane region" description="Helical" evidence="7">
    <location>
        <begin position="6"/>
        <end position="23"/>
    </location>
</feature>
<gene>
    <name evidence="9" type="ORF">SAMN05421767_1165</name>
</gene>
<feature type="transmembrane region" description="Helical" evidence="7">
    <location>
        <begin position="67"/>
        <end position="92"/>
    </location>
</feature>
<comment type="pathway">
    <text evidence="2">Cell wall biogenesis; lipoteichoic acid biosynthesis.</text>
</comment>
<feature type="transmembrane region" description="Helical" evidence="7">
    <location>
        <begin position="35"/>
        <end position="55"/>
    </location>
</feature>
<dbReference type="Pfam" id="PF00884">
    <property type="entry name" value="Sulfatase"/>
    <property type="match status" value="1"/>
</dbReference>
<dbReference type="CDD" id="cd16015">
    <property type="entry name" value="LTA_synthase"/>
    <property type="match status" value="1"/>
</dbReference>
<feature type="transmembrane region" description="Helical" evidence="7">
    <location>
        <begin position="113"/>
        <end position="132"/>
    </location>
</feature>
<comment type="subcellular location">
    <subcellularLocation>
        <location evidence="1">Cell membrane</location>
        <topology evidence="1">Multi-pass membrane protein</topology>
    </subcellularLocation>
</comment>
<evidence type="ECO:0000256" key="5">
    <source>
        <dbReference type="ARBA" id="ARBA00022989"/>
    </source>
</evidence>
<feature type="domain" description="Sulfatase N-terminal" evidence="8">
    <location>
        <begin position="266"/>
        <end position="557"/>
    </location>
</feature>
<evidence type="ECO:0000256" key="3">
    <source>
        <dbReference type="ARBA" id="ARBA00022475"/>
    </source>
</evidence>
<dbReference type="AlphaFoldDB" id="A0A1H9KX67"/>
<dbReference type="OrthoDB" id="5901192at2"/>
<sequence>MIIMIMSIVLPTLIVMLADYYFFKDNKKGKLGYIKNFFLYGIVSNVYVLAFFRYGMNFRQVISPSTFGSVGFVLCYILLTVAVGALLVVIEYGVFQKYWRERLTSKTQHKKSLIFYVVAVLVYILGLVGIFMTDWFLQEVEGVTSEQILFNLISPVDGASGTDVSYSIMNDIALPVLVLTVTGVLILMIARFIPRKNVTAKYSLRHAIQLVASMVMLGVGIWGMKYCLVTLQLNEIYYAQNVESEFIEEHYVSPKELDLQFPTKKRNLIHIYLESVETSYLSKELGGYMDENLMPELTELAKEGVNFSHSDKMGGPHQTYGSSWSMASMVNMTSGLPLKFSMQLNQANMGKDFYPGAITLGDILAKEGYNQTLMIGSSAVFAAVDTYYTNHGHYKLFDYNYAIKQGLIPKDYYVWWGFEDEKLYQYAKEEITRLASEGEPFNFTMENGDTHFPDGYLDPKAEQKYDQQYANVIAYSSKEVAKLVRWIQEQPFYDDTTIILTGDHLSMDKHFFEDFDPNYERTIFNVILNPATTTTHNHHRDYAPFDFYPTILAAMGVTIPGNHLGLGTNLFSNEPTLIEQFGEKRLNNELSARSDYFNKEIIDDGKEKIHLFEDMKAKVKE</sequence>
<evidence type="ECO:0000313" key="10">
    <source>
        <dbReference type="Proteomes" id="UP000198556"/>
    </source>
</evidence>
<evidence type="ECO:0000256" key="7">
    <source>
        <dbReference type="SAM" id="Phobius"/>
    </source>
</evidence>
<dbReference type="InterPro" id="IPR017850">
    <property type="entry name" value="Alkaline_phosphatase_core_sf"/>
</dbReference>